<evidence type="ECO:0000313" key="2">
    <source>
        <dbReference type="EMBL" id="PKY72374.1"/>
    </source>
</evidence>
<keyword evidence="3" id="KW-1185">Reference proteome</keyword>
<dbReference type="AlphaFoldDB" id="A0A2I1IMM3"/>
<sequence>MQDVQVLVHGVKMRMQLSSERVEEYRARGLLVEEKATVPNKSVPAEKPRKPRNKKASGAVK</sequence>
<protein>
    <submittedName>
        <fullName evidence="2">Uncharacterized protein</fullName>
    </submittedName>
</protein>
<comment type="caution">
    <text evidence="2">The sequence shown here is derived from an EMBL/GenBank/DDBJ whole genome shotgun (WGS) entry which is preliminary data.</text>
</comment>
<evidence type="ECO:0000313" key="3">
    <source>
        <dbReference type="Proteomes" id="UP000235122"/>
    </source>
</evidence>
<proteinExistence type="predicted"/>
<organism evidence="2 3">
    <name type="scientific">Winkia neuii</name>
    <dbReference type="NCBI Taxonomy" id="33007"/>
    <lineage>
        <taxon>Bacteria</taxon>
        <taxon>Bacillati</taxon>
        <taxon>Actinomycetota</taxon>
        <taxon>Actinomycetes</taxon>
        <taxon>Actinomycetales</taxon>
        <taxon>Actinomycetaceae</taxon>
        <taxon>Winkia</taxon>
    </lineage>
</organism>
<accession>A0A2I1IMM3</accession>
<evidence type="ECO:0000256" key="1">
    <source>
        <dbReference type="SAM" id="MobiDB-lite"/>
    </source>
</evidence>
<gene>
    <name evidence="2" type="ORF">CYJ19_05900</name>
</gene>
<dbReference type="Proteomes" id="UP000235122">
    <property type="component" value="Unassembled WGS sequence"/>
</dbReference>
<dbReference type="EMBL" id="PKKO01000003">
    <property type="protein sequence ID" value="PKY72374.1"/>
    <property type="molecule type" value="Genomic_DNA"/>
</dbReference>
<reference evidence="2 3" key="1">
    <citation type="submission" date="2017-12" db="EMBL/GenBank/DDBJ databases">
        <title>Phylogenetic diversity of female urinary microbiome.</title>
        <authorList>
            <person name="Thomas-White K."/>
            <person name="Wolfe A.J."/>
        </authorList>
    </citation>
    <scope>NUCLEOTIDE SEQUENCE [LARGE SCALE GENOMIC DNA]</scope>
    <source>
        <strain evidence="2 3">UMB0402</strain>
    </source>
</reference>
<feature type="region of interest" description="Disordered" evidence="1">
    <location>
        <begin position="37"/>
        <end position="61"/>
    </location>
</feature>
<name>A0A2I1IMM3_9ACTO</name>